<dbReference type="AlphaFoldDB" id="A0A6I4J0Q0"/>
<evidence type="ECO:0000313" key="2">
    <source>
        <dbReference type="Proteomes" id="UP000441389"/>
    </source>
</evidence>
<protein>
    <recommendedName>
        <fullName evidence="3">DUF1579 domain-containing protein</fullName>
    </recommendedName>
</protein>
<accession>A0A6I4J0Q0</accession>
<keyword evidence="2" id="KW-1185">Reference proteome</keyword>
<dbReference type="RefSeq" id="WP_157026682.1">
    <property type="nucleotide sequence ID" value="NZ_WQMS01000007.1"/>
</dbReference>
<dbReference type="EMBL" id="WQMS01000007">
    <property type="protein sequence ID" value="MVO77728.1"/>
    <property type="molecule type" value="Genomic_DNA"/>
</dbReference>
<reference evidence="1 2" key="1">
    <citation type="submission" date="2019-12" db="EMBL/GenBank/DDBJ databases">
        <authorList>
            <person name="Huq M.A."/>
        </authorList>
    </citation>
    <scope>NUCLEOTIDE SEQUENCE [LARGE SCALE GENOMIC DNA]</scope>
    <source>
        <strain evidence="1 2">MAH-20</strain>
    </source>
</reference>
<comment type="caution">
    <text evidence="1">The sequence shown here is derived from an EMBL/GenBank/DDBJ whole genome shotgun (WGS) entry which is preliminary data.</text>
</comment>
<evidence type="ECO:0008006" key="3">
    <source>
        <dbReference type="Google" id="ProtNLM"/>
    </source>
</evidence>
<proteinExistence type="predicted"/>
<name>A0A6I4J0Q0_9SPHN</name>
<organism evidence="1 2">
    <name type="scientific">Sphingomonas horti</name>
    <dbReference type="NCBI Taxonomy" id="2682842"/>
    <lineage>
        <taxon>Bacteria</taxon>
        <taxon>Pseudomonadati</taxon>
        <taxon>Pseudomonadota</taxon>
        <taxon>Alphaproteobacteria</taxon>
        <taxon>Sphingomonadales</taxon>
        <taxon>Sphingomonadaceae</taxon>
        <taxon>Sphingomonas</taxon>
    </lineage>
</organism>
<evidence type="ECO:0000313" key="1">
    <source>
        <dbReference type="EMBL" id="MVO77728.1"/>
    </source>
</evidence>
<dbReference type="Proteomes" id="UP000441389">
    <property type="component" value="Unassembled WGS sequence"/>
</dbReference>
<gene>
    <name evidence="1" type="ORF">GON01_07250</name>
</gene>
<sequence length="174" mass="18717">MSILPLLLLAQTAAAAPPPRIDCNDADHRALDFWVGEWAVIDTASGADVARSRIARGPGGCSITEDYRQTVGPGAKPIDYHGQSFTAFNSGDQRWRQLYVDTSGAAFAYDGGFEGPALMLTARAGALGSRMSIAPQSDGTVRQLGWKTSDAGKSWQPNYDFTYRPLNPQARATH</sequence>